<keyword evidence="4" id="KW-1185">Reference proteome</keyword>
<evidence type="ECO:0000259" key="2">
    <source>
        <dbReference type="PROSITE" id="PS51762"/>
    </source>
</evidence>
<dbReference type="SUPFAM" id="SSF49899">
    <property type="entry name" value="Concanavalin A-like lectins/glucanases"/>
    <property type="match status" value="1"/>
</dbReference>
<comment type="similarity">
    <text evidence="1">Belongs to the glycosyl hydrolase 16 family.</text>
</comment>
<dbReference type="InterPro" id="IPR000757">
    <property type="entry name" value="Beta-glucanase-like"/>
</dbReference>
<gene>
    <name evidence="3" type="ORF">M2280_001710</name>
</gene>
<comment type="caution">
    <text evidence="3">The sequence shown here is derived from an EMBL/GenBank/DDBJ whole genome shotgun (WGS) entry which is preliminary data.</text>
</comment>
<dbReference type="PROSITE" id="PS51318">
    <property type="entry name" value="TAT"/>
    <property type="match status" value="1"/>
</dbReference>
<dbReference type="PANTHER" id="PTHR10963:SF55">
    <property type="entry name" value="GLYCOSIDE HYDROLASE FAMILY 16 PROTEIN"/>
    <property type="match status" value="1"/>
</dbReference>
<reference evidence="3 4" key="1">
    <citation type="submission" date="2023-04" db="EMBL/GenBank/DDBJ databases">
        <title>Forest soil microbial communities from Buena Vista Peninsula, Colon Province, Panama.</title>
        <authorList>
            <person name="Bouskill N."/>
        </authorList>
    </citation>
    <scope>NUCLEOTIDE SEQUENCE [LARGE SCALE GENOMIC DNA]</scope>
    <source>
        <strain evidence="3 4">CFH S0262</strain>
    </source>
</reference>
<evidence type="ECO:0000313" key="4">
    <source>
        <dbReference type="Proteomes" id="UP001160334"/>
    </source>
</evidence>
<dbReference type="PROSITE" id="PS51762">
    <property type="entry name" value="GH16_2"/>
    <property type="match status" value="1"/>
</dbReference>
<evidence type="ECO:0000313" key="3">
    <source>
        <dbReference type="EMBL" id="MDH6280498.1"/>
    </source>
</evidence>
<sequence length="310" mass="32857">MFPTSAFVSSGRLVGSAAMRRRTLGDAVSRRRALGLLGVAAGAAVLGPVAGVLASGTGTTLDLVDPTTPADAQPLGGVGRGALIFSDEFNGSVLDSTKWTVRDEERTEPSRTDAVRWWYKPSTVRVAESNLAIDIAALGNGVYAGGRIDSHGKFAFTYGTIEFRILFPPTQGHLSAAWLQASGGLADGARSAAGGAEIDLIESNFAGDEYTATVHYGGYGAGHIKSAQRVNAPGLHGHYHTIGLSWSPSVLEFRYDGMSVRTVTDPALISTVDEFPILSHEILQWAQGSITDAPLDRASTMYVDYVRVWQ</sequence>
<dbReference type="InterPro" id="IPR050546">
    <property type="entry name" value="Glycosyl_Hydrlase_16"/>
</dbReference>
<dbReference type="PANTHER" id="PTHR10963">
    <property type="entry name" value="GLYCOSYL HYDROLASE-RELATED"/>
    <property type="match status" value="1"/>
</dbReference>
<dbReference type="InterPro" id="IPR006311">
    <property type="entry name" value="TAT_signal"/>
</dbReference>
<evidence type="ECO:0000256" key="1">
    <source>
        <dbReference type="ARBA" id="ARBA00006865"/>
    </source>
</evidence>
<dbReference type="CDD" id="cd08023">
    <property type="entry name" value="GH16_laminarinase_like"/>
    <property type="match status" value="1"/>
</dbReference>
<dbReference type="Gene3D" id="2.60.120.200">
    <property type="match status" value="1"/>
</dbReference>
<dbReference type="RefSeq" id="WP_280759825.1">
    <property type="nucleotide sequence ID" value="NZ_JARXVC010000003.1"/>
</dbReference>
<protein>
    <submittedName>
        <fullName evidence="3">Beta-glucanase (GH16 family)</fullName>
    </submittedName>
</protein>
<dbReference type="InterPro" id="IPR013320">
    <property type="entry name" value="ConA-like_dom_sf"/>
</dbReference>
<accession>A0ABT6M868</accession>
<feature type="domain" description="GH16" evidence="2">
    <location>
        <begin position="61"/>
        <end position="310"/>
    </location>
</feature>
<dbReference type="EMBL" id="JARXVC010000003">
    <property type="protein sequence ID" value="MDH6280498.1"/>
    <property type="molecule type" value="Genomic_DNA"/>
</dbReference>
<dbReference type="Proteomes" id="UP001160334">
    <property type="component" value="Unassembled WGS sequence"/>
</dbReference>
<proteinExistence type="inferred from homology"/>
<dbReference type="Pfam" id="PF00722">
    <property type="entry name" value="Glyco_hydro_16"/>
    <property type="match status" value="1"/>
</dbReference>
<name>A0ABT6M868_9NOCA</name>
<organism evidence="3 4">
    <name type="scientific">Prescottella agglutinans</name>
    <dbReference type="NCBI Taxonomy" id="1644129"/>
    <lineage>
        <taxon>Bacteria</taxon>
        <taxon>Bacillati</taxon>
        <taxon>Actinomycetota</taxon>
        <taxon>Actinomycetes</taxon>
        <taxon>Mycobacteriales</taxon>
        <taxon>Nocardiaceae</taxon>
        <taxon>Prescottella</taxon>
    </lineage>
</organism>